<evidence type="ECO:0000259" key="5">
    <source>
        <dbReference type="PROSITE" id="PS51891"/>
    </source>
</evidence>
<gene>
    <name evidence="6" type="ordered locus">Cyan7425_0438</name>
</gene>
<keyword evidence="4" id="KW-0456">Lyase</keyword>
<keyword evidence="3" id="KW-0862">Zinc</keyword>
<dbReference type="OrthoDB" id="530006at2"/>
<dbReference type="InterPro" id="IPR006913">
    <property type="entry name" value="CENP-V/GFA"/>
</dbReference>
<dbReference type="STRING" id="395961.Cyan7425_0438"/>
<accession>B8HT33</accession>
<dbReference type="AlphaFoldDB" id="B8HT33"/>
<name>B8HT33_CYAP4</name>
<comment type="similarity">
    <text evidence="1">Belongs to the Gfa family.</text>
</comment>
<dbReference type="SUPFAM" id="SSF51316">
    <property type="entry name" value="Mss4-like"/>
    <property type="match status" value="1"/>
</dbReference>
<dbReference type="GO" id="GO:0046872">
    <property type="term" value="F:metal ion binding"/>
    <property type="evidence" value="ECO:0007669"/>
    <property type="project" value="UniProtKB-KW"/>
</dbReference>
<dbReference type="GO" id="GO:0016846">
    <property type="term" value="F:carbon-sulfur lyase activity"/>
    <property type="evidence" value="ECO:0007669"/>
    <property type="project" value="InterPro"/>
</dbReference>
<proteinExistence type="inferred from homology"/>
<evidence type="ECO:0000256" key="1">
    <source>
        <dbReference type="ARBA" id="ARBA00005495"/>
    </source>
</evidence>
<evidence type="ECO:0000256" key="3">
    <source>
        <dbReference type="ARBA" id="ARBA00022833"/>
    </source>
</evidence>
<evidence type="ECO:0000256" key="4">
    <source>
        <dbReference type="ARBA" id="ARBA00023239"/>
    </source>
</evidence>
<dbReference type="PANTHER" id="PTHR33337">
    <property type="entry name" value="GFA DOMAIN-CONTAINING PROTEIN"/>
    <property type="match status" value="1"/>
</dbReference>
<evidence type="ECO:0000313" key="6">
    <source>
        <dbReference type="EMBL" id="ACL42830.1"/>
    </source>
</evidence>
<dbReference type="eggNOG" id="COG3791">
    <property type="taxonomic scope" value="Bacteria"/>
</dbReference>
<evidence type="ECO:0000256" key="2">
    <source>
        <dbReference type="ARBA" id="ARBA00022723"/>
    </source>
</evidence>
<dbReference type="PANTHER" id="PTHR33337:SF40">
    <property type="entry name" value="CENP-V_GFA DOMAIN-CONTAINING PROTEIN-RELATED"/>
    <property type="match status" value="1"/>
</dbReference>
<keyword evidence="2" id="KW-0479">Metal-binding</keyword>
<dbReference type="PROSITE" id="PS51891">
    <property type="entry name" value="CENP_V_GFA"/>
    <property type="match status" value="1"/>
</dbReference>
<dbReference type="Gene3D" id="3.90.1590.10">
    <property type="entry name" value="glutathione-dependent formaldehyde- activating enzyme (gfa)"/>
    <property type="match status" value="1"/>
</dbReference>
<dbReference type="HOGENOM" id="CLU_055491_4_2_3"/>
<feature type="domain" description="CENP-V/GFA" evidence="5">
    <location>
        <begin position="3"/>
        <end position="106"/>
    </location>
</feature>
<sequence>MAIKGSCLCGAVSYAINGSLERIGHCHCSICRKSHGAAFATWALINPDQFQWTSGAEFVEGYESSPGRKRCFCKKCGSPLVATHAGKITEVVLGTVDGDSGARPSEHIFVGSKALWYEITDALPQFEQCPSGMEP</sequence>
<organism evidence="6">
    <name type="scientific">Cyanothece sp. (strain PCC 7425 / ATCC 29141)</name>
    <dbReference type="NCBI Taxonomy" id="395961"/>
    <lineage>
        <taxon>Bacteria</taxon>
        <taxon>Bacillati</taxon>
        <taxon>Cyanobacteriota</taxon>
        <taxon>Cyanophyceae</taxon>
        <taxon>Gomontiellales</taxon>
        <taxon>Cyanothecaceae</taxon>
        <taxon>Cyanothece</taxon>
    </lineage>
</organism>
<dbReference type="EMBL" id="CP001344">
    <property type="protein sequence ID" value="ACL42830.1"/>
    <property type="molecule type" value="Genomic_DNA"/>
</dbReference>
<reference evidence="6" key="1">
    <citation type="submission" date="2009-01" db="EMBL/GenBank/DDBJ databases">
        <title>Complete sequence of chromosome Cyanothece sp. PCC 7425.</title>
        <authorList>
            <consortium name="US DOE Joint Genome Institute"/>
            <person name="Lucas S."/>
            <person name="Copeland A."/>
            <person name="Lapidus A."/>
            <person name="Glavina del Rio T."/>
            <person name="Dalin E."/>
            <person name="Tice H."/>
            <person name="Bruce D."/>
            <person name="Goodwin L."/>
            <person name="Pitluck S."/>
            <person name="Sims D."/>
            <person name="Meineke L."/>
            <person name="Brettin T."/>
            <person name="Detter J.C."/>
            <person name="Han C."/>
            <person name="Larimer F."/>
            <person name="Land M."/>
            <person name="Hauser L."/>
            <person name="Kyrpides N."/>
            <person name="Ovchinnikova G."/>
            <person name="Liberton M."/>
            <person name="Stoeckel J."/>
            <person name="Banerjee A."/>
            <person name="Singh A."/>
            <person name="Page L."/>
            <person name="Sato H."/>
            <person name="Zhao L."/>
            <person name="Sherman L."/>
            <person name="Pakrasi H."/>
            <person name="Richardson P."/>
        </authorList>
    </citation>
    <scope>NUCLEOTIDE SEQUENCE</scope>
    <source>
        <strain evidence="6">PCC 7425</strain>
    </source>
</reference>
<protein>
    <submittedName>
        <fullName evidence="6">Glutathione-dependent formaldehyde-activating GFA</fullName>
    </submittedName>
</protein>
<dbReference type="InterPro" id="IPR011057">
    <property type="entry name" value="Mss4-like_sf"/>
</dbReference>
<dbReference type="Pfam" id="PF04828">
    <property type="entry name" value="GFA"/>
    <property type="match status" value="1"/>
</dbReference>
<dbReference type="KEGG" id="cyn:Cyan7425_0438"/>